<evidence type="ECO:0000256" key="1">
    <source>
        <dbReference type="SAM" id="MobiDB-lite"/>
    </source>
</evidence>
<evidence type="ECO:0000313" key="2">
    <source>
        <dbReference type="EMBL" id="MBW0568962.1"/>
    </source>
</evidence>
<gene>
    <name evidence="2" type="ORF">O181_108677</name>
</gene>
<comment type="caution">
    <text evidence="2">The sequence shown here is derived from an EMBL/GenBank/DDBJ whole genome shotgun (WGS) entry which is preliminary data.</text>
</comment>
<protein>
    <submittedName>
        <fullName evidence="2">Uncharacterized protein</fullName>
    </submittedName>
</protein>
<feature type="non-terminal residue" evidence="2">
    <location>
        <position position="1"/>
    </location>
</feature>
<dbReference type="AlphaFoldDB" id="A0A9Q3JUN5"/>
<name>A0A9Q3JUN5_9BASI</name>
<keyword evidence="3" id="KW-1185">Reference proteome</keyword>
<proteinExistence type="predicted"/>
<dbReference type="EMBL" id="AVOT02083572">
    <property type="protein sequence ID" value="MBW0568962.1"/>
    <property type="molecule type" value="Genomic_DNA"/>
</dbReference>
<dbReference type="Proteomes" id="UP000765509">
    <property type="component" value="Unassembled WGS sequence"/>
</dbReference>
<accession>A0A9Q3JUN5</accession>
<feature type="compositionally biased region" description="Polar residues" evidence="1">
    <location>
        <begin position="11"/>
        <end position="24"/>
    </location>
</feature>
<sequence length="176" mass="20820">QTSRKDLHRTVYSNPSNLQRTSPAENGRQGIQPRFPLERTCRNYTEDFPQRDILQRTYNRREIEPGITYSDSFRLIRSGNPTKLPSGFTPLRHQNISDKESSYFPVPGRIQERKRIIGQEQYFFQLEAERVRYYDPELIGPAKRSMKKQQKVVNTSNELRSTRIRNDISTQIKKML</sequence>
<reference evidence="2" key="1">
    <citation type="submission" date="2021-03" db="EMBL/GenBank/DDBJ databases">
        <title>Draft genome sequence of rust myrtle Austropuccinia psidii MF-1, a brazilian biotype.</title>
        <authorList>
            <person name="Quecine M.C."/>
            <person name="Pachon D.M.R."/>
            <person name="Bonatelli M.L."/>
            <person name="Correr F.H."/>
            <person name="Franceschini L.M."/>
            <person name="Leite T.F."/>
            <person name="Margarido G.R.A."/>
            <person name="Almeida C.A."/>
            <person name="Ferrarezi J.A."/>
            <person name="Labate C.A."/>
        </authorList>
    </citation>
    <scope>NUCLEOTIDE SEQUENCE</scope>
    <source>
        <strain evidence="2">MF-1</strain>
    </source>
</reference>
<feature type="region of interest" description="Disordered" evidence="1">
    <location>
        <begin position="1"/>
        <end position="33"/>
    </location>
</feature>
<evidence type="ECO:0000313" key="3">
    <source>
        <dbReference type="Proteomes" id="UP000765509"/>
    </source>
</evidence>
<organism evidence="2 3">
    <name type="scientific">Austropuccinia psidii MF-1</name>
    <dbReference type="NCBI Taxonomy" id="1389203"/>
    <lineage>
        <taxon>Eukaryota</taxon>
        <taxon>Fungi</taxon>
        <taxon>Dikarya</taxon>
        <taxon>Basidiomycota</taxon>
        <taxon>Pucciniomycotina</taxon>
        <taxon>Pucciniomycetes</taxon>
        <taxon>Pucciniales</taxon>
        <taxon>Sphaerophragmiaceae</taxon>
        <taxon>Austropuccinia</taxon>
    </lineage>
</organism>